<dbReference type="EMBL" id="KL660893">
    <property type="protein sequence ID" value="KFA60717.1"/>
    <property type="molecule type" value="Genomic_DNA"/>
</dbReference>
<organism evidence="2 3">
    <name type="scientific">Stachybotrys chlorohalonatus (strain IBT 40285)</name>
    <dbReference type="NCBI Taxonomy" id="1283841"/>
    <lineage>
        <taxon>Eukaryota</taxon>
        <taxon>Fungi</taxon>
        <taxon>Dikarya</taxon>
        <taxon>Ascomycota</taxon>
        <taxon>Pezizomycotina</taxon>
        <taxon>Sordariomycetes</taxon>
        <taxon>Hypocreomycetidae</taxon>
        <taxon>Hypocreales</taxon>
        <taxon>Stachybotryaceae</taxon>
        <taxon>Stachybotrys</taxon>
    </lineage>
</organism>
<feature type="signal peptide" evidence="1">
    <location>
        <begin position="1"/>
        <end position="20"/>
    </location>
</feature>
<keyword evidence="3" id="KW-1185">Reference proteome</keyword>
<dbReference type="AlphaFoldDB" id="A0A084Q9T2"/>
<dbReference type="InParanoid" id="A0A084Q9T2"/>
<dbReference type="HOGENOM" id="CLU_2293535_0_0_1"/>
<dbReference type="OrthoDB" id="4924410at2759"/>
<feature type="chain" id="PRO_5001779151" description="Fungal calcium binding protein domain-containing protein" evidence="1">
    <location>
        <begin position="21"/>
        <end position="101"/>
    </location>
</feature>
<evidence type="ECO:0000313" key="3">
    <source>
        <dbReference type="Proteomes" id="UP000028524"/>
    </source>
</evidence>
<evidence type="ECO:0000313" key="2">
    <source>
        <dbReference type="EMBL" id="KFA60717.1"/>
    </source>
</evidence>
<evidence type="ECO:0008006" key="4">
    <source>
        <dbReference type="Google" id="ProtNLM"/>
    </source>
</evidence>
<protein>
    <recommendedName>
        <fullName evidence="4">Fungal calcium binding protein domain-containing protein</fullName>
    </recommendedName>
</protein>
<keyword evidence="1" id="KW-0732">Signal</keyword>
<name>A0A084Q9T2_STAC4</name>
<accession>A0A084Q9T2</accession>
<evidence type="ECO:0000256" key="1">
    <source>
        <dbReference type="SAM" id="SignalP"/>
    </source>
</evidence>
<sequence>MKLSLTFLIVPLLASPWAAGIDARSTTGCNADNCLRALRNPTRTAAATSFCQSYTQANVTATTSLPPQFATACGSGPTQSSRLSSACSCYVVSLVLSIGER</sequence>
<proteinExistence type="predicted"/>
<gene>
    <name evidence="2" type="ORF">S40285_10788</name>
</gene>
<dbReference type="Proteomes" id="UP000028524">
    <property type="component" value="Unassembled WGS sequence"/>
</dbReference>
<reference evidence="2 3" key="1">
    <citation type="journal article" date="2014" name="BMC Genomics">
        <title>Comparative genome sequencing reveals chemotype-specific gene clusters in the toxigenic black mold Stachybotrys.</title>
        <authorList>
            <person name="Semeiks J."/>
            <person name="Borek D."/>
            <person name="Otwinowski Z."/>
            <person name="Grishin N.V."/>
        </authorList>
    </citation>
    <scope>NUCLEOTIDE SEQUENCE [LARGE SCALE GENOMIC DNA]</scope>
    <source>
        <strain evidence="2 3">IBT 40285</strain>
    </source>
</reference>